<dbReference type="InterPro" id="IPR013221">
    <property type="entry name" value="Mur_ligase_cen"/>
</dbReference>
<evidence type="ECO:0000256" key="17">
    <source>
        <dbReference type="ARBA" id="ARBA00047493"/>
    </source>
</evidence>
<keyword evidence="9" id="KW-0479">Metal-binding</keyword>
<evidence type="ECO:0000256" key="1">
    <source>
        <dbReference type="ARBA" id="ARBA00002714"/>
    </source>
</evidence>
<evidence type="ECO:0000256" key="15">
    <source>
        <dbReference type="ARBA" id="ARBA00030592"/>
    </source>
</evidence>
<keyword evidence="25" id="KW-1185">Reference proteome</keyword>
<dbReference type="EMBL" id="JBBHLI010000002">
    <property type="protein sequence ID" value="MEK9500585.1"/>
    <property type="molecule type" value="Genomic_DNA"/>
</dbReference>
<gene>
    <name evidence="24" type="ORF">WI372_06320</name>
</gene>
<accession>A0ABU9EAJ6</accession>
<evidence type="ECO:0000256" key="13">
    <source>
        <dbReference type="ARBA" id="ARBA00022909"/>
    </source>
</evidence>
<keyword evidence="12" id="KW-0460">Magnesium</keyword>
<keyword evidence="11 21" id="KW-0067">ATP-binding</keyword>
<dbReference type="InterPro" id="IPR001645">
    <property type="entry name" value="Folylpolyglutamate_synth"/>
</dbReference>
<dbReference type="Pfam" id="PF02875">
    <property type="entry name" value="Mur_ligase_C"/>
    <property type="match status" value="1"/>
</dbReference>
<comment type="catalytic activity">
    <reaction evidence="19">
        <text>(6R)-5,10-methylenetetrahydrofolyl-(gamma-L-Glu)(n) + L-glutamate + ATP = (6R)-5,10-methylenetetrahydrofolyl-(gamma-L-Glu)(n+1) + ADP + phosphate + H(+)</text>
        <dbReference type="Rhea" id="RHEA:51912"/>
        <dbReference type="Rhea" id="RHEA-COMP:13257"/>
        <dbReference type="Rhea" id="RHEA-COMP:13258"/>
        <dbReference type="ChEBI" id="CHEBI:15378"/>
        <dbReference type="ChEBI" id="CHEBI:29985"/>
        <dbReference type="ChEBI" id="CHEBI:30616"/>
        <dbReference type="ChEBI" id="CHEBI:43474"/>
        <dbReference type="ChEBI" id="CHEBI:136572"/>
        <dbReference type="ChEBI" id="CHEBI:456216"/>
        <dbReference type="EC" id="6.3.2.17"/>
    </reaction>
</comment>
<evidence type="ECO:0000259" key="23">
    <source>
        <dbReference type="Pfam" id="PF08245"/>
    </source>
</evidence>
<evidence type="ECO:0000256" key="18">
    <source>
        <dbReference type="ARBA" id="ARBA00047808"/>
    </source>
</evidence>
<comment type="pathway">
    <text evidence="2">Cofactor biosynthesis; tetrahydrofolate biosynthesis; 7,8-dihydrofolate from 2-amino-4-hydroxy-6-hydroxymethyl-7,8-dihydropteridine diphosphate and 4-aminobenzoate: step 2/2.</text>
</comment>
<keyword evidence="13" id="KW-0289">Folate biosynthesis</keyword>
<dbReference type="PIRSF" id="PIRSF001563">
    <property type="entry name" value="Folylpolyglu_synth"/>
    <property type="match status" value="1"/>
</dbReference>
<dbReference type="SUPFAM" id="SSF53623">
    <property type="entry name" value="MurD-like peptide ligases, catalytic domain"/>
    <property type="match status" value="1"/>
</dbReference>
<evidence type="ECO:0000256" key="9">
    <source>
        <dbReference type="ARBA" id="ARBA00022723"/>
    </source>
</evidence>
<feature type="domain" description="Mur ligase C-terminal" evidence="22">
    <location>
        <begin position="315"/>
        <end position="434"/>
    </location>
</feature>
<evidence type="ECO:0000256" key="10">
    <source>
        <dbReference type="ARBA" id="ARBA00022741"/>
    </source>
</evidence>
<comment type="similarity">
    <text evidence="4 21">Belongs to the folylpolyglutamate synthase family.</text>
</comment>
<dbReference type="InterPro" id="IPR036615">
    <property type="entry name" value="Mur_ligase_C_dom_sf"/>
</dbReference>
<evidence type="ECO:0000259" key="22">
    <source>
        <dbReference type="Pfam" id="PF02875"/>
    </source>
</evidence>
<comment type="catalytic activity">
    <reaction evidence="18">
        <text>10-formyltetrahydrofolyl-(gamma-L-Glu)(n) + L-glutamate + ATP = 10-formyltetrahydrofolyl-(gamma-L-Glu)(n+1) + ADP + phosphate + H(+)</text>
        <dbReference type="Rhea" id="RHEA:51904"/>
        <dbReference type="Rhea" id="RHEA-COMP:13088"/>
        <dbReference type="Rhea" id="RHEA-COMP:14300"/>
        <dbReference type="ChEBI" id="CHEBI:15378"/>
        <dbReference type="ChEBI" id="CHEBI:29985"/>
        <dbReference type="ChEBI" id="CHEBI:30616"/>
        <dbReference type="ChEBI" id="CHEBI:43474"/>
        <dbReference type="ChEBI" id="CHEBI:134413"/>
        <dbReference type="ChEBI" id="CHEBI:456216"/>
        <dbReference type="EC" id="6.3.2.17"/>
    </reaction>
</comment>
<dbReference type="EC" id="6.3.2.12" evidence="5"/>
<evidence type="ECO:0000256" key="4">
    <source>
        <dbReference type="ARBA" id="ARBA00008276"/>
    </source>
</evidence>
<comment type="function">
    <text evidence="1">Functions in two distinct reactions of the de novo folate biosynthetic pathway. Catalyzes the addition of a glutamate residue to dihydropteroate (7,8-dihydropteroate or H2Pte) to form dihydrofolate (7,8-dihydrofolate monoglutamate or H2Pte-Glu). Also catalyzes successive additions of L-glutamate to tetrahydrofolate or 10-formyltetrahydrofolate or 5,10-methylenetetrahydrofolate, leading to folylpolyglutamate derivatives.</text>
</comment>
<sequence length="454" mass="48106">MTALGGELRDAAPDRLDRPFNDPLFERLFPPLPAGVHWGLERVASALADLGHPERRAPALHVGGTNGKGSVASTCAAVLETAGRRTGLYTSPHLCSVRERFQVAGRPLSEARLVELADEIRPTVVAHGLTFFEAATVLAFHAFAAEGVEVQVIEVGLGGRLDATNVLVPAACALTNVALDHADFLGNTLEAIAREKAGIIKAGVPVVTAETAPELLAIFREVAEARGAPLTALDPAAELTEVEVERDHTAFTLDTSAWGALRLTTPLVGRHQAANAALAVQLLERLPEALRPSAEQVKSGVASVRWPGRDQIEVIDGTTWLLDVAHNVAGIQSLVTVLDRLRLPEPRVAVVGVLGDKEWRRMLPPLLRRVERAVLTQPPSAPDTRRWDPDEAMAALAGVADAGAPTSVEADFERALDRAREAAGRGTVVVTGSCHTVGDALRALGRVPFGMASS</sequence>
<comment type="caution">
    <text evidence="24">The sequence shown here is derived from an EMBL/GenBank/DDBJ whole genome shotgun (WGS) entry which is preliminary data.</text>
</comment>
<dbReference type="InterPro" id="IPR036565">
    <property type="entry name" value="Mur-like_cat_sf"/>
</dbReference>
<protein>
    <recommendedName>
        <fullName evidence="7">Dihydrofolate synthase/folylpolyglutamate synthase</fullName>
        <ecNumber evidence="5">6.3.2.12</ecNumber>
        <ecNumber evidence="6">6.3.2.17</ecNumber>
    </recommendedName>
    <alternativeName>
        <fullName evidence="16">Folylpoly-gamma-glutamate synthetase-dihydrofolate synthetase</fullName>
    </alternativeName>
    <alternativeName>
        <fullName evidence="14">Folylpolyglutamate synthetase</fullName>
    </alternativeName>
    <alternativeName>
        <fullName evidence="15">Tetrahydrofolylpolyglutamate synthase</fullName>
    </alternativeName>
</protein>
<evidence type="ECO:0000256" key="20">
    <source>
        <dbReference type="ARBA" id="ARBA00049161"/>
    </source>
</evidence>
<evidence type="ECO:0000256" key="16">
    <source>
        <dbReference type="ARBA" id="ARBA00032510"/>
    </source>
</evidence>
<evidence type="ECO:0000256" key="21">
    <source>
        <dbReference type="PIRNR" id="PIRNR001563"/>
    </source>
</evidence>
<evidence type="ECO:0000313" key="25">
    <source>
        <dbReference type="Proteomes" id="UP001484239"/>
    </source>
</evidence>
<dbReference type="GO" id="GO:0016874">
    <property type="term" value="F:ligase activity"/>
    <property type="evidence" value="ECO:0007669"/>
    <property type="project" value="UniProtKB-KW"/>
</dbReference>
<evidence type="ECO:0000256" key="2">
    <source>
        <dbReference type="ARBA" id="ARBA00004799"/>
    </source>
</evidence>
<dbReference type="InterPro" id="IPR004101">
    <property type="entry name" value="Mur_ligase_C"/>
</dbReference>
<evidence type="ECO:0000256" key="12">
    <source>
        <dbReference type="ARBA" id="ARBA00022842"/>
    </source>
</evidence>
<dbReference type="EC" id="6.3.2.17" evidence="6"/>
<evidence type="ECO:0000313" key="24">
    <source>
        <dbReference type="EMBL" id="MEK9500585.1"/>
    </source>
</evidence>
<evidence type="ECO:0000256" key="3">
    <source>
        <dbReference type="ARBA" id="ARBA00005150"/>
    </source>
</evidence>
<dbReference type="Proteomes" id="UP001484239">
    <property type="component" value="Unassembled WGS sequence"/>
</dbReference>
<comment type="catalytic activity">
    <reaction evidence="20">
        <text>7,8-dihydropteroate + L-glutamate + ATP = 7,8-dihydrofolate + ADP + phosphate + H(+)</text>
        <dbReference type="Rhea" id="RHEA:23584"/>
        <dbReference type="ChEBI" id="CHEBI:15378"/>
        <dbReference type="ChEBI" id="CHEBI:17839"/>
        <dbReference type="ChEBI" id="CHEBI:29985"/>
        <dbReference type="ChEBI" id="CHEBI:30616"/>
        <dbReference type="ChEBI" id="CHEBI:43474"/>
        <dbReference type="ChEBI" id="CHEBI:57451"/>
        <dbReference type="ChEBI" id="CHEBI:456216"/>
        <dbReference type="EC" id="6.3.2.12"/>
    </reaction>
</comment>
<name>A0ABU9EAJ6_9BACT</name>
<evidence type="ECO:0000256" key="6">
    <source>
        <dbReference type="ARBA" id="ARBA00013025"/>
    </source>
</evidence>
<reference evidence="24 25" key="1">
    <citation type="submission" date="2024-02" db="EMBL/GenBank/DDBJ databases">
        <title>A novel Gemmatimonadota bacterium.</title>
        <authorList>
            <person name="Du Z.-J."/>
            <person name="Ye Y.-Q."/>
        </authorList>
    </citation>
    <scope>NUCLEOTIDE SEQUENCE [LARGE SCALE GENOMIC DNA]</scope>
    <source>
        <strain evidence="24 25">DH-20</strain>
    </source>
</reference>
<dbReference type="Gene3D" id="3.90.190.20">
    <property type="entry name" value="Mur ligase, C-terminal domain"/>
    <property type="match status" value="1"/>
</dbReference>
<dbReference type="Gene3D" id="3.40.1190.10">
    <property type="entry name" value="Mur-like, catalytic domain"/>
    <property type="match status" value="1"/>
</dbReference>
<dbReference type="PROSITE" id="PS01012">
    <property type="entry name" value="FOLYLPOLYGLU_SYNT_2"/>
    <property type="match status" value="1"/>
</dbReference>
<dbReference type="PANTHER" id="PTHR11136:SF0">
    <property type="entry name" value="DIHYDROFOLATE SYNTHETASE-RELATED"/>
    <property type="match status" value="1"/>
</dbReference>
<evidence type="ECO:0000256" key="7">
    <source>
        <dbReference type="ARBA" id="ARBA00019357"/>
    </source>
</evidence>
<dbReference type="NCBIfam" id="TIGR01499">
    <property type="entry name" value="folC"/>
    <property type="match status" value="1"/>
</dbReference>
<evidence type="ECO:0000256" key="19">
    <source>
        <dbReference type="ARBA" id="ARBA00049035"/>
    </source>
</evidence>
<evidence type="ECO:0000256" key="8">
    <source>
        <dbReference type="ARBA" id="ARBA00022598"/>
    </source>
</evidence>
<keyword evidence="10 21" id="KW-0547">Nucleotide-binding</keyword>
<evidence type="ECO:0000256" key="5">
    <source>
        <dbReference type="ARBA" id="ARBA00013023"/>
    </source>
</evidence>
<dbReference type="SUPFAM" id="SSF53244">
    <property type="entry name" value="MurD-like peptide ligases, peptide-binding domain"/>
    <property type="match status" value="1"/>
</dbReference>
<dbReference type="Pfam" id="PF08245">
    <property type="entry name" value="Mur_ligase_M"/>
    <property type="match status" value="1"/>
</dbReference>
<keyword evidence="8 21" id="KW-0436">Ligase</keyword>
<proteinExistence type="inferred from homology"/>
<comment type="pathway">
    <text evidence="3">Cofactor biosynthesis; tetrahydrofolylpolyglutamate biosynthesis.</text>
</comment>
<dbReference type="PANTHER" id="PTHR11136">
    <property type="entry name" value="FOLYLPOLYGLUTAMATE SYNTHASE-RELATED"/>
    <property type="match status" value="1"/>
</dbReference>
<evidence type="ECO:0000256" key="14">
    <source>
        <dbReference type="ARBA" id="ARBA00030048"/>
    </source>
</evidence>
<dbReference type="RefSeq" id="WP_405274621.1">
    <property type="nucleotide sequence ID" value="NZ_CP144380.1"/>
</dbReference>
<comment type="catalytic activity">
    <reaction evidence="17">
        <text>(6S)-5,6,7,8-tetrahydrofolyl-(gamma-L-Glu)(n) + L-glutamate + ATP = (6S)-5,6,7,8-tetrahydrofolyl-(gamma-L-Glu)(n+1) + ADP + phosphate + H(+)</text>
        <dbReference type="Rhea" id="RHEA:10580"/>
        <dbReference type="Rhea" id="RHEA-COMP:14738"/>
        <dbReference type="Rhea" id="RHEA-COMP:14740"/>
        <dbReference type="ChEBI" id="CHEBI:15378"/>
        <dbReference type="ChEBI" id="CHEBI:29985"/>
        <dbReference type="ChEBI" id="CHEBI:30616"/>
        <dbReference type="ChEBI" id="CHEBI:43474"/>
        <dbReference type="ChEBI" id="CHEBI:141005"/>
        <dbReference type="ChEBI" id="CHEBI:456216"/>
        <dbReference type="EC" id="6.3.2.17"/>
    </reaction>
</comment>
<evidence type="ECO:0000256" key="11">
    <source>
        <dbReference type="ARBA" id="ARBA00022840"/>
    </source>
</evidence>
<feature type="domain" description="Mur ligase central" evidence="23">
    <location>
        <begin position="62"/>
        <end position="281"/>
    </location>
</feature>
<dbReference type="InterPro" id="IPR018109">
    <property type="entry name" value="Folylpolyglutamate_synth_CS"/>
</dbReference>
<organism evidence="24 25">
    <name type="scientific">Gaopeijia maritima</name>
    <dbReference type="NCBI Taxonomy" id="3119007"/>
    <lineage>
        <taxon>Bacteria</taxon>
        <taxon>Pseudomonadati</taxon>
        <taxon>Gemmatimonadota</taxon>
        <taxon>Longimicrobiia</taxon>
        <taxon>Gaopeijiales</taxon>
        <taxon>Gaopeijiaceae</taxon>
        <taxon>Gaopeijia</taxon>
    </lineage>
</organism>